<feature type="compositionally biased region" description="Low complexity" evidence="1">
    <location>
        <begin position="84"/>
        <end position="96"/>
    </location>
</feature>
<dbReference type="Proteomes" id="UP001596052">
    <property type="component" value="Unassembled WGS sequence"/>
</dbReference>
<name>A0ABW0KVM6_9BACT</name>
<protein>
    <submittedName>
        <fullName evidence="2">Uncharacterized protein</fullName>
    </submittedName>
</protein>
<gene>
    <name evidence="2" type="ORF">ACFQDI_21355</name>
</gene>
<feature type="region of interest" description="Disordered" evidence="1">
    <location>
        <begin position="57"/>
        <end position="96"/>
    </location>
</feature>
<dbReference type="RefSeq" id="WP_377170725.1">
    <property type="nucleotide sequence ID" value="NZ_JBHSMQ010000010.1"/>
</dbReference>
<keyword evidence="3" id="KW-1185">Reference proteome</keyword>
<proteinExistence type="predicted"/>
<evidence type="ECO:0000313" key="2">
    <source>
        <dbReference type="EMBL" id="MFC5457429.1"/>
    </source>
</evidence>
<organism evidence="2 3">
    <name type="scientific">Prosthecobacter fluviatilis</name>
    <dbReference type="NCBI Taxonomy" id="445931"/>
    <lineage>
        <taxon>Bacteria</taxon>
        <taxon>Pseudomonadati</taxon>
        <taxon>Verrucomicrobiota</taxon>
        <taxon>Verrucomicrobiia</taxon>
        <taxon>Verrucomicrobiales</taxon>
        <taxon>Verrucomicrobiaceae</taxon>
        <taxon>Prosthecobacter</taxon>
    </lineage>
</organism>
<reference evidence="3" key="1">
    <citation type="journal article" date="2019" name="Int. J. Syst. Evol. Microbiol.">
        <title>The Global Catalogue of Microorganisms (GCM) 10K type strain sequencing project: providing services to taxonomists for standard genome sequencing and annotation.</title>
        <authorList>
            <consortium name="The Broad Institute Genomics Platform"/>
            <consortium name="The Broad Institute Genome Sequencing Center for Infectious Disease"/>
            <person name="Wu L."/>
            <person name="Ma J."/>
        </authorList>
    </citation>
    <scope>NUCLEOTIDE SEQUENCE [LARGE SCALE GENOMIC DNA]</scope>
    <source>
        <strain evidence="3">CGMCC 4.1469</strain>
    </source>
</reference>
<comment type="caution">
    <text evidence="2">The sequence shown here is derived from an EMBL/GenBank/DDBJ whole genome shotgun (WGS) entry which is preliminary data.</text>
</comment>
<dbReference type="EMBL" id="JBHSMQ010000010">
    <property type="protein sequence ID" value="MFC5457429.1"/>
    <property type="molecule type" value="Genomic_DNA"/>
</dbReference>
<feature type="compositionally biased region" description="Basic and acidic residues" evidence="1">
    <location>
        <begin position="67"/>
        <end position="76"/>
    </location>
</feature>
<evidence type="ECO:0000313" key="3">
    <source>
        <dbReference type="Proteomes" id="UP001596052"/>
    </source>
</evidence>
<accession>A0ABW0KVM6</accession>
<sequence>MKFARASFLVLISVCFTNCSNSRTWNSFKNSSLLYPVKFLDQTGSAMLDWLGENELPTDGKPASMQERAREIESRGHYAGRQPAAVGAAGQRMAAR</sequence>
<evidence type="ECO:0000256" key="1">
    <source>
        <dbReference type="SAM" id="MobiDB-lite"/>
    </source>
</evidence>